<evidence type="ECO:0000313" key="2">
    <source>
        <dbReference type="Proteomes" id="UP000243468"/>
    </source>
</evidence>
<accession>A0A1G6GML0</accession>
<evidence type="ECO:0008006" key="3">
    <source>
        <dbReference type="Google" id="ProtNLM"/>
    </source>
</evidence>
<evidence type="ECO:0000313" key="1">
    <source>
        <dbReference type="EMBL" id="SDB83222.1"/>
    </source>
</evidence>
<proteinExistence type="predicted"/>
<protein>
    <recommendedName>
        <fullName evidence="3">DUF559 domain-containing protein</fullName>
    </recommendedName>
</protein>
<dbReference type="STRING" id="1226327.SAMN05421732_101116"/>
<sequence length="149" mass="17726">MGEFMELDVYKSLTNKKPIKTKPRTRPLPKAGEKYLEAFDRLKKILDRMEIKYEEYFHFKSTKHWRFDFHLIEYRMLIEIAGGPWSGGRKGKLATKAWSVDRYDHAEEMGYRYKRFETGDIYMGRATMWLRNLKASYGPVQTIPAVESD</sequence>
<dbReference type="AlphaFoldDB" id="A0A1G6GML0"/>
<gene>
    <name evidence="1" type="ORF">SAMN05421732_101116</name>
</gene>
<organism evidence="1 2">
    <name type="scientific">Acinetobacter kookii</name>
    <dbReference type="NCBI Taxonomy" id="1226327"/>
    <lineage>
        <taxon>Bacteria</taxon>
        <taxon>Pseudomonadati</taxon>
        <taxon>Pseudomonadota</taxon>
        <taxon>Gammaproteobacteria</taxon>
        <taxon>Moraxellales</taxon>
        <taxon>Moraxellaceae</taxon>
        <taxon>Acinetobacter</taxon>
    </lineage>
</organism>
<keyword evidence="2" id="KW-1185">Reference proteome</keyword>
<dbReference type="EMBL" id="FMYO01000001">
    <property type="protein sequence ID" value="SDB83222.1"/>
    <property type="molecule type" value="Genomic_DNA"/>
</dbReference>
<name>A0A1G6GML0_9GAMM</name>
<reference evidence="2" key="1">
    <citation type="submission" date="2016-09" db="EMBL/GenBank/DDBJ databases">
        <authorList>
            <person name="Varghese N."/>
            <person name="Submissions S."/>
        </authorList>
    </citation>
    <scope>NUCLEOTIDE SEQUENCE [LARGE SCALE GENOMIC DNA]</scope>
    <source>
        <strain evidence="2">ANC 4667</strain>
    </source>
</reference>
<dbReference type="Proteomes" id="UP000243468">
    <property type="component" value="Unassembled WGS sequence"/>
</dbReference>
<dbReference type="Gene3D" id="3.40.960.10">
    <property type="entry name" value="VSR Endonuclease"/>
    <property type="match status" value="1"/>
</dbReference>